<keyword evidence="1" id="KW-1133">Transmembrane helix</keyword>
<evidence type="ECO:0000313" key="2">
    <source>
        <dbReference type="EMBL" id="CTQ33562.1"/>
    </source>
</evidence>
<proteinExistence type="predicted"/>
<feature type="transmembrane region" description="Helical" evidence="1">
    <location>
        <begin position="46"/>
        <end position="64"/>
    </location>
</feature>
<dbReference type="Proteomes" id="UP000048908">
    <property type="component" value="Unassembled WGS sequence"/>
</dbReference>
<keyword evidence="1" id="KW-0472">Membrane</keyword>
<dbReference type="OrthoDB" id="1442233at2"/>
<keyword evidence="3" id="KW-1185">Reference proteome</keyword>
<sequence length="161" mass="18592">MDVFRGAERLMAMDDAAWARHGNPRSVATRFTVLPLIALAIWSRVWLGWWALVPLAGALGWNWLNPRLFSAEYDPDNWATRAVEGERIFLRHRADIAPRHRRMAVWLSMGSLPGLAVMGWGLWALWWDWAVFGVALAILPKLWFCDRMVWIHADWTKGRAT</sequence>
<feature type="transmembrane region" description="Helical" evidence="1">
    <location>
        <begin position="129"/>
        <end position="150"/>
    </location>
</feature>
<gene>
    <name evidence="2" type="ORF">JAN5088_02344</name>
</gene>
<feature type="transmembrane region" description="Helical" evidence="1">
    <location>
        <begin position="103"/>
        <end position="123"/>
    </location>
</feature>
<protein>
    <recommendedName>
        <fullName evidence="4">Transmembrane protein</fullName>
    </recommendedName>
</protein>
<dbReference type="STRING" id="282197.SAMN04488517_102391"/>
<evidence type="ECO:0000313" key="3">
    <source>
        <dbReference type="Proteomes" id="UP000048908"/>
    </source>
</evidence>
<dbReference type="EMBL" id="CXPG01000020">
    <property type="protein sequence ID" value="CTQ33562.1"/>
    <property type="molecule type" value="Genomic_DNA"/>
</dbReference>
<dbReference type="RefSeq" id="WP_055682957.1">
    <property type="nucleotide sequence ID" value="NZ_CXPG01000020.1"/>
</dbReference>
<keyword evidence="1" id="KW-0812">Transmembrane</keyword>
<evidence type="ECO:0000256" key="1">
    <source>
        <dbReference type="SAM" id="Phobius"/>
    </source>
</evidence>
<name>A0A0M6XSC6_9RHOB</name>
<organism evidence="2 3">
    <name type="scientific">Jannaschia rubra</name>
    <dbReference type="NCBI Taxonomy" id="282197"/>
    <lineage>
        <taxon>Bacteria</taxon>
        <taxon>Pseudomonadati</taxon>
        <taxon>Pseudomonadota</taxon>
        <taxon>Alphaproteobacteria</taxon>
        <taxon>Rhodobacterales</taxon>
        <taxon>Roseobacteraceae</taxon>
        <taxon>Jannaschia</taxon>
    </lineage>
</organism>
<reference evidence="2 3" key="1">
    <citation type="submission" date="2015-07" db="EMBL/GenBank/DDBJ databases">
        <authorList>
            <person name="Noorani M."/>
        </authorList>
    </citation>
    <scope>NUCLEOTIDE SEQUENCE [LARGE SCALE GENOMIC DNA]</scope>
    <source>
        <strain evidence="2 3">CECT 5088</strain>
    </source>
</reference>
<dbReference type="InterPro" id="IPR046595">
    <property type="entry name" value="DUF6653"/>
</dbReference>
<accession>A0A0M6XSC6</accession>
<dbReference type="AlphaFoldDB" id="A0A0M6XSC6"/>
<evidence type="ECO:0008006" key="4">
    <source>
        <dbReference type="Google" id="ProtNLM"/>
    </source>
</evidence>
<dbReference type="Pfam" id="PF20358">
    <property type="entry name" value="DUF6653"/>
    <property type="match status" value="1"/>
</dbReference>